<dbReference type="InterPro" id="IPR017438">
    <property type="entry name" value="ATP-NAD_kinase_N"/>
</dbReference>
<keyword evidence="7" id="KW-0594">Phospholipid biosynthesis</keyword>
<name>A0ABV1HC56_9FIRM</name>
<dbReference type="Gene3D" id="2.60.200.40">
    <property type="match status" value="1"/>
</dbReference>
<dbReference type="InterPro" id="IPR050187">
    <property type="entry name" value="Lipid_Phosphate_FormReg"/>
</dbReference>
<dbReference type="NCBIfam" id="TIGR00147">
    <property type="entry name" value="YegS/Rv2252/BmrU family lipid kinase"/>
    <property type="match status" value="1"/>
</dbReference>
<dbReference type="PANTHER" id="PTHR12358">
    <property type="entry name" value="SPHINGOSINE KINASE"/>
    <property type="match status" value="1"/>
</dbReference>
<accession>A0ABV1HC56</accession>
<keyword evidence="11" id="KW-1185">Reference proteome</keyword>
<dbReference type="PANTHER" id="PTHR12358:SF54">
    <property type="entry name" value="SPHINGOSINE KINASE RELATED PROTEIN"/>
    <property type="match status" value="1"/>
</dbReference>
<dbReference type="InterPro" id="IPR016064">
    <property type="entry name" value="NAD/diacylglycerol_kinase_sf"/>
</dbReference>
<dbReference type="Gene3D" id="3.40.50.10330">
    <property type="entry name" value="Probable inorganic polyphosphate/atp-NAD kinase, domain 1"/>
    <property type="match status" value="1"/>
</dbReference>
<dbReference type="SUPFAM" id="SSF111331">
    <property type="entry name" value="NAD kinase/diacylglycerol kinase-like"/>
    <property type="match status" value="1"/>
</dbReference>
<gene>
    <name evidence="10" type="ORF">WMO43_05325</name>
</gene>
<dbReference type="Proteomes" id="UP001454489">
    <property type="component" value="Unassembled WGS sequence"/>
</dbReference>
<keyword evidence="3" id="KW-0808">Transferase</keyword>
<evidence type="ECO:0000256" key="7">
    <source>
        <dbReference type="ARBA" id="ARBA00023209"/>
    </source>
</evidence>
<dbReference type="InterPro" id="IPR045540">
    <property type="entry name" value="YegS/DAGK_C"/>
</dbReference>
<keyword evidence="5 10" id="KW-0418">Kinase</keyword>
<dbReference type="PROSITE" id="PS50146">
    <property type="entry name" value="DAGK"/>
    <property type="match status" value="1"/>
</dbReference>
<keyword evidence="7" id="KW-0443">Lipid metabolism</keyword>
<evidence type="ECO:0000256" key="5">
    <source>
        <dbReference type="ARBA" id="ARBA00022777"/>
    </source>
</evidence>
<dbReference type="SMART" id="SM00046">
    <property type="entry name" value="DAGKc"/>
    <property type="match status" value="1"/>
</dbReference>
<dbReference type="InterPro" id="IPR001206">
    <property type="entry name" value="Diacylglycerol_kinase_cat_dom"/>
</dbReference>
<organism evidence="10 11">
    <name type="scientific">Maccoyibacter intestinihominis</name>
    <dbReference type="NCBI Taxonomy" id="3133499"/>
    <lineage>
        <taxon>Bacteria</taxon>
        <taxon>Bacillati</taxon>
        <taxon>Bacillota</taxon>
        <taxon>Clostridia</taxon>
        <taxon>Lachnospirales</taxon>
        <taxon>Lachnospiraceae</taxon>
        <taxon>Maccoyibacter</taxon>
    </lineage>
</organism>
<evidence type="ECO:0000313" key="10">
    <source>
        <dbReference type="EMBL" id="MEQ2557300.1"/>
    </source>
</evidence>
<evidence type="ECO:0000259" key="9">
    <source>
        <dbReference type="PROSITE" id="PS50146"/>
    </source>
</evidence>
<sequence length="311" mass="34816">MYYFIVNLTSRTGKAAKTWHQLKLELDQREVAYKAYVSEYPGHATRLAKMICNKADKDIRLIVVGGDGTANEVINGMEHFEKVTFGYIPSGSGNDLGRGLGISAKDPLEALQRILEAEQARYMDLGRVSWADDRGIRQSRLYAISAGIGFDALVCELALHAKLKTFLNRIGLGKLVYLILTVKSMRALQVQDAYIEFEGGESYELKDMVFAAAMNQPYEGGGVPMAPDAKNDDGLLSVIFVEDIPKKKMPRMLLRLLLKKHKKIQGLRLKDTKSVRIHSDTPLVVHSDGEFCGYRTDIRFEAEKGKLRILC</sequence>
<comment type="cofactor">
    <cofactor evidence="1">
        <name>Mg(2+)</name>
        <dbReference type="ChEBI" id="CHEBI:18420"/>
    </cofactor>
</comment>
<evidence type="ECO:0000256" key="6">
    <source>
        <dbReference type="ARBA" id="ARBA00022840"/>
    </source>
</evidence>
<keyword evidence="7" id="KW-0444">Lipid biosynthesis</keyword>
<dbReference type="Pfam" id="PF00781">
    <property type="entry name" value="DAGK_cat"/>
    <property type="match status" value="1"/>
</dbReference>
<comment type="caution">
    <text evidence="10">The sequence shown here is derived from an EMBL/GenBank/DDBJ whole genome shotgun (WGS) entry which is preliminary data.</text>
</comment>
<evidence type="ECO:0000256" key="4">
    <source>
        <dbReference type="ARBA" id="ARBA00022741"/>
    </source>
</evidence>
<dbReference type="RefSeq" id="WP_353530426.1">
    <property type="nucleotide sequence ID" value="NZ_JBBMEX010000004.1"/>
</dbReference>
<reference evidence="10 11" key="1">
    <citation type="submission" date="2024-03" db="EMBL/GenBank/DDBJ databases">
        <title>Human intestinal bacterial collection.</title>
        <authorList>
            <person name="Pauvert C."/>
            <person name="Hitch T.C.A."/>
            <person name="Clavel T."/>
        </authorList>
    </citation>
    <scope>NUCLEOTIDE SEQUENCE [LARGE SCALE GENOMIC DNA]</scope>
    <source>
        <strain evidence="10 11">CLA-AA-H185</strain>
    </source>
</reference>
<keyword evidence="8" id="KW-1208">Phospholipid metabolism</keyword>
<feature type="domain" description="DAGKc" evidence="9">
    <location>
        <begin position="1"/>
        <end position="132"/>
    </location>
</feature>
<evidence type="ECO:0000256" key="8">
    <source>
        <dbReference type="ARBA" id="ARBA00023264"/>
    </source>
</evidence>
<evidence type="ECO:0000256" key="3">
    <source>
        <dbReference type="ARBA" id="ARBA00022679"/>
    </source>
</evidence>
<proteinExistence type="inferred from homology"/>
<evidence type="ECO:0000256" key="2">
    <source>
        <dbReference type="ARBA" id="ARBA00005983"/>
    </source>
</evidence>
<keyword evidence="6" id="KW-0067">ATP-binding</keyword>
<evidence type="ECO:0000256" key="1">
    <source>
        <dbReference type="ARBA" id="ARBA00001946"/>
    </source>
</evidence>
<keyword evidence="4" id="KW-0547">Nucleotide-binding</keyword>
<dbReference type="GO" id="GO:0016301">
    <property type="term" value="F:kinase activity"/>
    <property type="evidence" value="ECO:0007669"/>
    <property type="project" value="UniProtKB-KW"/>
</dbReference>
<dbReference type="InterPro" id="IPR005218">
    <property type="entry name" value="Diacylglycerol/lipid_kinase"/>
</dbReference>
<protein>
    <submittedName>
        <fullName evidence="10">Diacylglycerol kinase family protein</fullName>
    </submittedName>
</protein>
<dbReference type="Pfam" id="PF19279">
    <property type="entry name" value="YegS_C"/>
    <property type="match status" value="1"/>
</dbReference>
<comment type="similarity">
    <text evidence="2">Belongs to the diacylglycerol/lipid kinase family.</text>
</comment>
<dbReference type="EMBL" id="JBBMEX010000004">
    <property type="protein sequence ID" value="MEQ2557300.1"/>
    <property type="molecule type" value="Genomic_DNA"/>
</dbReference>
<evidence type="ECO:0000313" key="11">
    <source>
        <dbReference type="Proteomes" id="UP001454489"/>
    </source>
</evidence>